<feature type="domain" description="Cation/H+ exchanger transmembrane" evidence="8">
    <location>
        <begin position="22"/>
        <end position="379"/>
    </location>
</feature>
<evidence type="ECO:0000256" key="5">
    <source>
        <dbReference type="ARBA" id="ARBA00022989"/>
    </source>
</evidence>
<dbReference type="PANTHER" id="PTHR42751:SF6">
    <property type="entry name" value="CONSERVED INTEGRAL MEMBRANE TRANSPORT PROTEIN-RELATED"/>
    <property type="match status" value="1"/>
</dbReference>
<dbReference type="Pfam" id="PF00999">
    <property type="entry name" value="Na_H_Exchanger"/>
    <property type="match status" value="1"/>
</dbReference>
<dbReference type="GO" id="GO:0015297">
    <property type="term" value="F:antiporter activity"/>
    <property type="evidence" value="ECO:0007669"/>
    <property type="project" value="InterPro"/>
</dbReference>
<feature type="transmembrane region" description="Helical" evidence="7">
    <location>
        <begin position="12"/>
        <end position="33"/>
    </location>
</feature>
<evidence type="ECO:0000313" key="9">
    <source>
        <dbReference type="EMBL" id="CAB4590532.1"/>
    </source>
</evidence>
<feature type="transmembrane region" description="Helical" evidence="7">
    <location>
        <begin position="40"/>
        <end position="58"/>
    </location>
</feature>
<feature type="transmembrane region" description="Helical" evidence="7">
    <location>
        <begin position="275"/>
        <end position="292"/>
    </location>
</feature>
<dbReference type="InterPro" id="IPR038770">
    <property type="entry name" value="Na+/solute_symporter_sf"/>
</dbReference>
<comment type="subcellular location">
    <subcellularLocation>
        <location evidence="1">Membrane</location>
        <topology evidence="1">Multi-pass membrane protein</topology>
    </subcellularLocation>
</comment>
<gene>
    <name evidence="9" type="ORF">UFOPK1767_00918</name>
</gene>
<proteinExistence type="inferred from homology"/>
<evidence type="ECO:0000256" key="6">
    <source>
        <dbReference type="ARBA" id="ARBA00023136"/>
    </source>
</evidence>
<dbReference type="AlphaFoldDB" id="A0A6J6FN55"/>
<feature type="transmembrane region" description="Helical" evidence="7">
    <location>
        <begin position="298"/>
        <end position="320"/>
    </location>
</feature>
<feature type="transmembrane region" description="Helical" evidence="7">
    <location>
        <begin position="216"/>
        <end position="237"/>
    </location>
</feature>
<dbReference type="InterPro" id="IPR006153">
    <property type="entry name" value="Cation/H_exchanger_TM"/>
</dbReference>
<organism evidence="9">
    <name type="scientific">freshwater metagenome</name>
    <dbReference type="NCBI Taxonomy" id="449393"/>
    <lineage>
        <taxon>unclassified sequences</taxon>
        <taxon>metagenomes</taxon>
        <taxon>ecological metagenomes</taxon>
    </lineage>
</organism>
<dbReference type="Gene3D" id="1.20.1530.20">
    <property type="match status" value="1"/>
</dbReference>
<feature type="transmembrane region" description="Helical" evidence="7">
    <location>
        <begin position="332"/>
        <end position="355"/>
    </location>
</feature>
<dbReference type="EMBL" id="CAEZTZ010000141">
    <property type="protein sequence ID" value="CAB4590532.1"/>
    <property type="molecule type" value="Genomic_DNA"/>
</dbReference>
<keyword evidence="3" id="KW-0813">Transport</keyword>
<name>A0A6J6FN55_9ZZZZ</name>
<evidence type="ECO:0000259" key="8">
    <source>
        <dbReference type="Pfam" id="PF00999"/>
    </source>
</evidence>
<feature type="transmembrane region" description="Helical" evidence="7">
    <location>
        <begin position="102"/>
        <end position="120"/>
    </location>
</feature>
<evidence type="ECO:0000256" key="4">
    <source>
        <dbReference type="ARBA" id="ARBA00022692"/>
    </source>
</evidence>
<dbReference type="PANTHER" id="PTHR42751">
    <property type="entry name" value="SODIUM/HYDROGEN EXCHANGER FAMILY/TRKA DOMAIN PROTEIN"/>
    <property type="match status" value="1"/>
</dbReference>
<keyword evidence="5 7" id="KW-1133">Transmembrane helix</keyword>
<comment type="similarity">
    <text evidence="2">Belongs to the monovalent cation:proton antiporter 2 (CPA2) transporter (TC 2.A.37) family.</text>
</comment>
<accession>A0A6J6FN55</accession>
<feature type="transmembrane region" description="Helical" evidence="7">
    <location>
        <begin position="243"/>
        <end position="263"/>
    </location>
</feature>
<evidence type="ECO:0000256" key="1">
    <source>
        <dbReference type="ARBA" id="ARBA00004141"/>
    </source>
</evidence>
<reference evidence="9" key="1">
    <citation type="submission" date="2020-05" db="EMBL/GenBank/DDBJ databases">
        <authorList>
            <person name="Chiriac C."/>
            <person name="Salcher M."/>
            <person name="Ghai R."/>
            <person name="Kavagutti S V."/>
        </authorList>
    </citation>
    <scope>NUCLEOTIDE SEQUENCE</scope>
</reference>
<evidence type="ECO:0000256" key="3">
    <source>
        <dbReference type="ARBA" id="ARBA00022448"/>
    </source>
</evidence>
<sequence>MILAAGASESTSVALAEIGIMLLALGILASVAVRLTISVVPMYLGVGLALGNGGIAPLNFSEDFLAIGAQLGAILLLLMLGLEHSGPNLVEGVRERKSTGLIDIAVNGIPGAIAGLLLGWGPVGALALGGITYVSSSGIAAQMMREFGWNRSEVSRRVTTVLVIEDLALAPYLPLLSTLVAGLGVVAGVISVGVALAVTVVALVISLKGQDAFGRILNTSSQGALLLTVFGIALAVAGFSEMVGFSSAVAAFLVGLILTGEVAEAVRRRLSPLRDLFAAIFFVFFGLGVNPADIPPVLPLAAALAALGIAGKMFVGWFIARGMSDPFAWKRAGAFLVPRGEFSILIAALAASTVFGPYLQALTMAYVLITSIAASLLLRFFRSGLERT</sequence>
<protein>
    <submittedName>
        <fullName evidence="9">Unannotated protein</fullName>
    </submittedName>
</protein>
<keyword evidence="4 7" id="KW-0812">Transmembrane</keyword>
<dbReference type="GO" id="GO:1902600">
    <property type="term" value="P:proton transmembrane transport"/>
    <property type="evidence" value="ECO:0007669"/>
    <property type="project" value="InterPro"/>
</dbReference>
<dbReference type="GO" id="GO:0016020">
    <property type="term" value="C:membrane"/>
    <property type="evidence" value="ECO:0007669"/>
    <property type="project" value="UniProtKB-SubCell"/>
</dbReference>
<feature type="transmembrane region" description="Helical" evidence="7">
    <location>
        <begin position="361"/>
        <end position="381"/>
    </location>
</feature>
<keyword evidence="6 7" id="KW-0472">Membrane</keyword>
<evidence type="ECO:0000256" key="2">
    <source>
        <dbReference type="ARBA" id="ARBA00005551"/>
    </source>
</evidence>
<evidence type="ECO:0000256" key="7">
    <source>
        <dbReference type="SAM" id="Phobius"/>
    </source>
</evidence>
<feature type="transmembrane region" description="Helical" evidence="7">
    <location>
        <begin position="64"/>
        <end position="82"/>
    </location>
</feature>
<feature type="transmembrane region" description="Helical" evidence="7">
    <location>
        <begin position="179"/>
        <end position="204"/>
    </location>
</feature>